<dbReference type="AlphaFoldDB" id="A0ABD3ASW1"/>
<keyword evidence="2" id="KW-1185">Reference proteome</keyword>
<protein>
    <submittedName>
        <fullName evidence="1">Uncharacterized protein</fullName>
    </submittedName>
</protein>
<proteinExistence type="predicted"/>
<reference evidence="1 2" key="1">
    <citation type="submission" date="2024-11" db="EMBL/GenBank/DDBJ databases">
        <title>A near-complete genome assembly of Cinchona calisaya.</title>
        <authorList>
            <person name="Lian D.C."/>
            <person name="Zhao X.W."/>
            <person name="Wei L."/>
        </authorList>
    </citation>
    <scope>NUCLEOTIDE SEQUENCE [LARGE SCALE GENOMIC DNA]</scope>
    <source>
        <tissue evidence="1">Nenye</tissue>
    </source>
</reference>
<sequence>MDSLNGDHPPSSEENDLLAQSIKKYKRKRSSDLVLLLSPIFVGSNDDLEEDLGNMKDVAILHSPPNPVTSTSK</sequence>
<organism evidence="1 2">
    <name type="scientific">Cinchona calisaya</name>
    <dbReference type="NCBI Taxonomy" id="153742"/>
    <lineage>
        <taxon>Eukaryota</taxon>
        <taxon>Viridiplantae</taxon>
        <taxon>Streptophyta</taxon>
        <taxon>Embryophyta</taxon>
        <taxon>Tracheophyta</taxon>
        <taxon>Spermatophyta</taxon>
        <taxon>Magnoliopsida</taxon>
        <taxon>eudicotyledons</taxon>
        <taxon>Gunneridae</taxon>
        <taxon>Pentapetalae</taxon>
        <taxon>asterids</taxon>
        <taxon>lamiids</taxon>
        <taxon>Gentianales</taxon>
        <taxon>Rubiaceae</taxon>
        <taxon>Cinchonoideae</taxon>
        <taxon>Cinchoneae</taxon>
        <taxon>Cinchona</taxon>
    </lineage>
</organism>
<dbReference type="Proteomes" id="UP001630127">
    <property type="component" value="Unassembled WGS sequence"/>
</dbReference>
<comment type="caution">
    <text evidence="1">The sequence shown here is derived from an EMBL/GenBank/DDBJ whole genome shotgun (WGS) entry which is preliminary data.</text>
</comment>
<accession>A0ABD3ASW1</accession>
<name>A0ABD3ASW1_9GENT</name>
<evidence type="ECO:0000313" key="2">
    <source>
        <dbReference type="Proteomes" id="UP001630127"/>
    </source>
</evidence>
<dbReference type="EMBL" id="JBJUIK010000002">
    <property type="protein sequence ID" value="KAL3534253.1"/>
    <property type="molecule type" value="Genomic_DNA"/>
</dbReference>
<evidence type="ECO:0000313" key="1">
    <source>
        <dbReference type="EMBL" id="KAL3534253.1"/>
    </source>
</evidence>
<gene>
    <name evidence="1" type="ORF">ACH5RR_002714</name>
</gene>